<name>A0A2K9NBD7_9PROT</name>
<keyword evidence="3" id="KW-0201">Cytochrome c-type biogenesis</keyword>
<dbReference type="AlphaFoldDB" id="A0A2K9NBD7"/>
<dbReference type="KEGG" id="ncb:C0V82_09525"/>
<dbReference type="GO" id="GO:0017004">
    <property type="term" value="P:cytochrome complex assembly"/>
    <property type="evidence" value="ECO:0007669"/>
    <property type="project" value="UniProtKB-KW"/>
</dbReference>
<dbReference type="PROSITE" id="PS50893">
    <property type="entry name" value="ABC_TRANSPORTER_2"/>
    <property type="match status" value="1"/>
</dbReference>
<evidence type="ECO:0000313" key="9">
    <source>
        <dbReference type="Proteomes" id="UP000234752"/>
    </source>
</evidence>
<dbReference type="InterPro" id="IPR003439">
    <property type="entry name" value="ABC_transporter-like_ATP-bd"/>
</dbReference>
<dbReference type="OrthoDB" id="9800654at2"/>
<sequence length="290" mass="30396">MECRPAPVGPAPDRHHFTATAKPPAVAVSLSGISIFRPALSGILAPASQERSFVTQGQTQSADPGLAARHLTCLRGERVVFADLDFTLSPGGALILVGPNGSGKSSLLRLLAGLSRPFSGALTWNGTDIAQDPDAHRARLRYAGHQDAVKPTLTALENLSVWAGLDGLDDPEDRAGRALAALAMDHVADMPGRYLSAGQKKRVNLARLALAPARTAPLWLLDEPATALDRDSIDRLAALIAAHRRAGGMVVLSTHSDMDVADASMLNLADFGATTDDEDESQNEAVGVPA</sequence>
<dbReference type="SUPFAM" id="SSF52540">
    <property type="entry name" value="P-loop containing nucleoside triphosphate hydrolases"/>
    <property type="match status" value="1"/>
</dbReference>
<dbReference type="InterPro" id="IPR003593">
    <property type="entry name" value="AAA+_ATPase"/>
</dbReference>
<evidence type="ECO:0000256" key="3">
    <source>
        <dbReference type="ARBA" id="ARBA00022748"/>
    </source>
</evidence>
<gene>
    <name evidence="8" type="ORF">C0V82_09525</name>
</gene>
<feature type="domain" description="ABC transporter" evidence="7">
    <location>
        <begin position="66"/>
        <end position="290"/>
    </location>
</feature>
<dbReference type="SMART" id="SM00382">
    <property type="entry name" value="AAA"/>
    <property type="match status" value="1"/>
</dbReference>
<protein>
    <submittedName>
        <fullName evidence="8">Heme ABC transporter ATP-binding protein CcmA</fullName>
    </submittedName>
</protein>
<accession>A0A2K9NBD7</accession>
<organism evidence="8 9">
    <name type="scientific">Niveispirillum cyanobacteriorum</name>
    <dbReference type="NCBI Taxonomy" id="1612173"/>
    <lineage>
        <taxon>Bacteria</taxon>
        <taxon>Pseudomonadati</taxon>
        <taxon>Pseudomonadota</taxon>
        <taxon>Alphaproteobacteria</taxon>
        <taxon>Rhodospirillales</taxon>
        <taxon>Azospirillaceae</taxon>
        <taxon>Niveispirillum</taxon>
    </lineage>
</organism>
<keyword evidence="5" id="KW-1278">Translocase</keyword>
<dbReference type="NCBIfam" id="TIGR01189">
    <property type="entry name" value="ccmA"/>
    <property type="match status" value="1"/>
</dbReference>
<proteinExistence type="predicted"/>
<evidence type="ECO:0000259" key="7">
    <source>
        <dbReference type="PROSITE" id="PS50893"/>
    </source>
</evidence>
<dbReference type="PROSITE" id="PS00211">
    <property type="entry name" value="ABC_TRANSPORTER_1"/>
    <property type="match status" value="1"/>
</dbReference>
<dbReference type="Gene3D" id="3.40.50.300">
    <property type="entry name" value="P-loop containing nucleotide triphosphate hydrolases"/>
    <property type="match status" value="1"/>
</dbReference>
<evidence type="ECO:0000256" key="1">
    <source>
        <dbReference type="ARBA" id="ARBA00022448"/>
    </source>
</evidence>
<evidence type="ECO:0000313" key="8">
    <source>
        <dbReference type="EMBL" id="AUN30450.1"/>
    </source>
</evidence>
<dbReference type="Proteomes" id="UP000234752">
    <property type="component" value="Chromosome eg_1"/>
</dbReference>
<dbReference type="GO" id="GO:0022857">
    <property type="term" value="F:transmembrane transporter activity"/>
    <property type="evidence" value="ECO:0007669"/>
    <property type="project" value="InterPro"/>
</dbReference>
<keyword evidence="2" id="KW-0547">Nucleotide-binding</keyword>
<dbReference type="GO" id="GO:0016887">
    <property type="term" value="F:ATP hydrolysis activity"/>
    <property type="evidence" value="ECO:0007669"/>
    <property type="project" value="InterPro"/>
</dbReference>
<evidence type="ECO:0000256" key="5">
    <source>
        <dbReference type="ARBA" id="ARBA00022967"/>
    </source>
</evidence>
<reference evidence="8 9" key="1">
    <citation type="submission" date="2017-12" db="EMBL/GenBank/DDBJ databases">
        <title>Genomes of bacteria within cyanobacterial aggregates.</title>
        <authorList>
            <person name="Cai H."/>
        </authorList>
    </citation>
    <scope>NUCLEOTIDE SEQUENCE [LARGE SCALE GENOMIC DNA]</scope>
    <source>
        <strain evidence="8 9">TH16</strain>
    </source>
</reference>
<keyword evidence="9" id="KW-1185">Reference proteome</keyword>
<dbReference type="InterPro" id="IPR017871">
    <property type="entry name" value="ABC_transporter-like_CS"/>
</dbReference>
<keyword evidence="6" id="KW-0472">Membrane</keyword>
<dbReference type="NCBIfam" id="NF010061">
    <property type="entry name" value="PRK13538.1"/>
    <property type="match status" value="1"/>
</dbReference>
<dbReference type="PANTHER" id="PTHR43499:SF1">
    <property type="entry name" value="ABC TRANSPORTER I FAMILY MEMBER 1"/>
    <property type="match status" value="1"/>
</dbReference>
<keyword evidence="1" id="KW-0813">Transport</keyword>
<dbReference type="Pfam" id="PF00005">
    <property type="entry name" value="ABC_tran"/>
    <property type="match status" value="1"/>
</dbReference>
<dbReference type="InterPro" id="IPR005895">
    <property type="entry name" value="ABC_transptr_haem_export_CcmA"/>
</dbReference>
<dbReference type="GO" id="GO:0005524">
    <property type="term" value="F:ATP binding"/>
    <property type="evidence" value="ECO:0007669"/>
    <property type="project" value="UniProtKB-KW"/>
</dbReference>
<keyword evidence="4 8" id="KW-0067">ATP-binding</keyword>
<evidence type="ECO:0000256" key="4">
    <source>
        <dbReference type="ARBA" id="ARBA00022840"/>
    </source>
</evidence>
<evidence type="ECO:0000256" key="2">
    <source>
        <dbReference type="ARBA" id="ARBA00022741"/>
    </source>
</evidence>
<dbReference type="InterPro" id="IPR027417">
    <property type="entry name" value="P-loop_NTPase"/>
</dbReference>
<dbReference type="EMBL" id="CP025611">
    <property type="protein sequence ID" value="AUN30450.1"/>
    <property type="molecule type" value="Genomic_DNA"/>
</dbReference>
<evidence type="ECO:0000256" key="6">
    <source>
        <dbReference type="ARBA" id="ARBA00023136"/>
    </source>
</evidence>
<dbReference type="PANTHER" id="PTHR43499">
    <property type="entry name" value="ABC TRANSPORTER I FAMILY MEMBER 1"/>
    <property type="match status" value="1"/>
</dbReference>